<feature type="compositionally biased region" description="Polar residues" evidence="1">
    <location>
        <begin position="51"/>
        <end position="60"/>
    </location>
</feature>
<evidence type="ECO:0000313" key="3">
    <source>
        <dbReference type="Proteomes" id="UP001209854"/>
    </source>
</evidence>
<comment type="caution">
    <text evidence="2">The sequence shown here is derived from an EMBL/GenBank/DDBJ whole genome shotgun (WGS) entry which is preliminary data.</text>
</comment>
<evidence type="ECO:0000313" key="2">
    <source>
        <dbReference type="EMBL" id="MCW7553002.1"/>
    </source>
</evidence>
<dbReference type="RefSeq" id="WP_262567879.1">
    <property type="nucleotide sequence ID" value="NZ_JAPFCC010000001.1"/>
</dbReference>
<reference evidence="2 3" key="1">
    <citation type="submission" date="2022-10" db="EMBL/GenBank/DDBJ databases">
        <title>High-quality genome sequences of two octocoral-associated bacteria, Endozoicomonas euniceicola EF212 and Endozoicomonas gorgoniicola PS125.</title>
        <authorList>
            <person name="Chiou Y.-J."/>
            <person name="Chen Y.-H."/>
        </authorList>
    </citation>
    <scope>NUCLEOTIDE SEQUENCE [LARGE SCALE GENOMIC DNA]</scope>
    <source>
        <strain evidence="2 3">PS125</strain>
    </source>
</reference>
<accession>A0ABT3MUE8</accession>
<organism evidence="2 3">
    <name type="scientific">Endozoicomonas gorgoniicola</name>
    <dbReference type="NCBI Taxonomy" id="1234144"/>
    <lineage>
        <taxon>Bacteria</taxon>
        <taxon>Pseudomonadati</taxon>
        <taxon>Pseudomonadota</taxon>
        <taxon>Gammaproteobacteria</taxon>
        <taxon>Oceanospirillales</taxon>
        <taxon>Endozoicomonadaceae</taxon>
        <taxon>Endozoicomonas</taxon>
    </lineage>
</organism>
<dbReference type="Proteomes" id="UP001209854">
    <property type="component" value="Unassembled WGS sequence"/>
</dbReference>
<feature type="region of interest" description="Disordered" evidence="1">
    <location>
        <begin position="37"/>
        <end position="60"/>
    </location>
</feature>
<sequence length="60" mass="6753">MNKQDVGYLAAKERQEAIATLLALALTRKYQKLSEKTESLLDKSAHPSLTVRKTTSGEYR</sequence>
<name>A0ABT3MUE8_9GAMM</name>
<gene>
    <name evidence="2" type="ORF">NX722_10185</name>
</gene>
<keyword evidence="3" id="KW-1185">Reference proteome</keyword>
<evidence type="ECO:0000256" key="1">
    <source>
        <dbReference type="SAM" id="MobiDB-lite"/>
    </source>
</evidence>
<proteinExistence type="predicted"/>
<protein>
    <submittedName>
        <fullName evidence="2">Uncharacterized protein</fullName>
    </submittedName>
</protein>
<dbReference type="EMBL" id="JAPFCC010000001">
    <property type="protein sequence ID" value="MCW7553002.1"/>
    <property type="molecule type" value="Genomic_DNA"/>
</dbReference>